<keyword evidence="1" id="KW-0812">Transmembrane</keyword>
<reference evidence="2 3" key="1">
    <citation type="submission" date="2021-11" db="EMBL/GenBank/DDBJ databases">
        <authorList>
            <person name="Liang Q."/>
            <person name="Mou H."/>
            <person name="Liu Z."/>
        </authorList>
    </citation>
    <scope>NUCLEOTIDE SEQUENCE [LARGE SCALE GENOMIC DNA]</scope>
    <source>
        <strain evidence="2 3">CHU3</strain>
    </source>
</reference>
<keyword evidence="1" id="KW-1133">Transmembrane helix</keyword>
<feature type="transmembrane region" description="Helical" evidence="1">
    <location>
        <begin position="90"/>
        <end position="112"/>
    </location>
</feature>
<sequence>MREFLFGIVPGSVFVLRYHPNPTMPQLVGLFLMELAPFLIASSLSGGGLLAVLFGFLLVYSVYEIGYIHNDLVSLKEKEGRTDRDQFSSFRVPVFLSARIPVIAVMLMILHHHQGNRFVPTLLLLLFLICIFFLHNLMLRPGKRVSTFLALNTIKVLIRFSLLDASGGLMIFAILPHIAVKLLHYLKSKKLIAITDPDFRLVSLNIYLGLAPVLVALDLKLFLVSLPYFLNHNKALIYDCVRPFLQQLKK</sequence>
<proteinExistence type="predicted"/>
<name>A0ABT2YIQ3_9BURK</name>
<evidence type="ECO:0008006" key="4">
    <source>
        <dbReference type="Google" id="ProtNLM"/>
    </source>
</evidence>
<evidence type="ECO:0000313" key="3">
    <source>
        <dbReference type="Proteomes" id="UP001209701"/>
    </source>
</evidence>
<organism evidence="2 3">
    <name type="scientific">Roseateles oligotrophus</name>
    <dbReference type="NCBI Taxonomy" id="1769250"/>
    <lineage>
        <taxon>Bacteria</taxon>
        <taxon>Pseudomonadati</taxon>
        <taxon>Pseudomonadota</taxon>
        <taxon>Betaproteobacteria</taxon>
        <taxon>Burkholderiales</taxon>
        <taxon>Sphaerotilaceae</taxon>
        <taxon>Roseateles</taxon>
    </lineage>
</organism>
<feature type="transmembrane region" description="Helical" evidence="1">
    <location>
        <begin position="118"/>
        <end position="139"/>
    </location>
</feature>
<accession>A0ABT2YIQ3</accession>
<dbReference type="RefSeq" id="WP_263572473.1">
    <property type="nucleotide sequence ID" value="NZ_JAJIRN010000008.1"/>
</dbReference>
<dbReference type="Proteomes" id="UP001209701">
    <property type="component" value="Unassembled WGS sequence"/>
</dbReference>
<comment type="caution">
    <text evidence="2">The sequence shown here is derived from an EMBL/GenBank/DDBJ whole genome shotgun (WGS) entry which is preliminary data.</text>
</comment>
<evidence type="ECO:0000313" key="2">
    <source>
        <dbReference type="EMBL" id="MCV2369878.1"/>
    </source>
</evidence>
<gene>
    <name evidence="2" type="ORF">LNV07_17485</name>
</gene>
<keyword evidence="3" id="KW-1185">Reference proteome</keyword>
<protein>
    <recommendedName>
        <fullName evidence="4">UbiA prenyltransferase family protein</fullName>
    </recommendedName>
</protein>
<feature type="transmembrane region" description="Helical" evidence="1">
    <location>
        <begin position="160"/>
        <end position="186"/>
    </location>
</feature>
<keyword evidence="1" id="KW-0472">Membrane</keyword>
<feature type="transmembrane region" description="Helical" evidence="1">
    <location>
        <begin position="49"/>
        <end position="69"/>
    </location>
</feature>
<feature type="transmembrane region" description="Helical" evidence="1">
    <location>
        <begin position="206"/>
        <end position="230"/>
    </location>
</feature>
<dbReference type="EMBL" id="JAJIRN010000008">
    <property type="protein sequence ID" value="MCV2369878.1"/>
    <property type="molecule type" value="Genomic_DNA"/>
</dbReference>
<evidence type="ECO:0000256" key="1">
    <source>
        <dbReference type="SAM" id="Phobius"/>
    </source>
</evidence>